<comment type="subcellular location">
    <subcellularLocation>
        <location evidence="1">Membrane</location>
    </subcellularLocation>
</comment>
<evidence type="ECO:0000313" key="4">
    <source>
        <dbReference type="Proteomes" id="UP001202248"/>
    </source>
</evidence>
<accession>A0ABS9SGY4</accession>
<keyword evidence="4" id="KW-1185">Reference proteome</keyword>
<reference evidence="3 4" key="1">
    <citation type="submission" date="2022-02" db="EMBL/GenBank/DDBJ databases">
        <authorList>
            <person name="Min J."/>
        </authorList>
    </citation>
    <scope>NUCLEOTIDE SEQUENCE [LARGE SCALE GENOMIC DNA]</scope>
    <source>
        <strain evidence="3 4">GR10-1</strain>
    </source>
</reference>
<evidence type="ECO:0000313" key="3">
    <source>
        <dbReference type="EMBL" id="MCH5597409.1"/>
    </source>
</evidence>
<evidence type="ECO:0000259" key="2">
    <source>
        <dbReference type="Pfam" id="PF01370"/>
    </source>
</evidence>
<name>A0ABS9SGY4_9BACT</name>
<dbReference type="InterPro" id="IPR001509">
    <property type="entry name" value="Epimerase_deHydtase"/>
</dbReference>
<dbReference type="SUPFAM" id="SSF51735">
    <property type="entry name" value="NAD(P)-binding Rossmann-fold domains"/>
    <property type="match status" value="1"/>
</dbReference>
<dbReference type="PANTHER" id="PTHR14097">
    <property type="entry name" value="OXIDOREDUCTASE HTATIP2"/>
    <property type="match status" value="1"/>
</dbReference>
<gene>
    <name evidence="3" type="ORF">MKP09_05565</name>
</gene>
<dbReference type="Proteomes" id="UP001202248">
    <property type="component" value="Unassembled WGS sequence"/>
</dbReference>
<dbReference type="InterPro" id="IPR036291">
    <property type="entry name" value="NAD(P)-bd_dom_sf"/>
</dbReference>
<dbReference type="PANTHER" id="PTHR14097:SF8">
    <property type="entry name" value="NAD(P)-BINDING DOMAIN-CONTAINING PROTEIN"/>
    <property type="match status" value="1"/>
</dbReference>
<organism evidence="3 4">
    <name type="scientific">Niabella ginsengisoli</name>
    <dbReference type="NCBI Taxonomy" id="522298"/>
    <lineage>
        <taxon>Bacteria</taxon>
        <taxon>Pseudomonadati</taxon>
        <taxon>Bacteroidota</taxon>
        <taxon>Chitinophagia</taxon>
        <taxon>Chitinophagales</taxon>
        <taxon>Chitinophagaceae</taxon>
        <taxon>Niabella</taxon>
    </lineage>
</organism>
<dbReference type="RefSeq" id="WP_240826798.1">
    <property type="nucleotide sequence ID" value="NZ_JAKWBL010000001.1"/>
</dbReference>
<dbReference type="EMBL" id="JAKWBL010000001">
    <property type="protein sequence ID" value="MCH5597409.1"/>
    <property type="molecule type" value="Genomic_DNA"/>
</dbReference>
<sequence length="219" mass="24297">MQKLKIIITGATGMVGEGVLNHCLKDDRIESILSISRRSCNVSHPKLTEILHSNFEDLSPIQDQLKGYDACFFCLGLSSVGVSADDYYRNTYTLTLHVANTLAEQNPEMVFCYVSGASTDSTEKGRIRWARVKGKTENDLMKLPFKAVYNFRPGGMESFKGAQNVPKLYKPVIWGIKLLAPKKLIHLSELAKAMISVSTGKYYGTNILEIANIKEAGND</sequence>
<protein>
    <submittedName>
        <fullName evidence="3">NAD-dependent epimerase/dehydratase family protein</fullName>
    </submittedName>
</protein>
<dbReference type="Gene3D" id="3.40.50.720">
    <property type="entry name" value="NAD(P)-binding Rossmann-like Domain"/>
    <property type="match status" value="1"/>
</dbReference>
<dbReference type="Pfam" id="PF01370">
    <property type="entry name" value="Epimerase"/>
    <property type="match status" value="1"/>
</dbReference>
<evidence type="ECO:0000256" key="1">
    <source>
        <dbReference type="ARBA" id="ARBA00004370"/>
    </source>
</evidence>
<proteinExistence type="predicted"/>
<comment type="caution">
    <text evidence="3">The sequence shown here is derived from an EMBL/GenBank/DDBJ whole genome shotgun (WGS) entry which is preliminary data.</text>
</comment>
<feature type="domain" description="NAD-dependent epimerase/dehydratase" evidence="2">
    <location>
        <begin position="6"/>
        <end position="116"/>
    </location>
</feature>